<dbReference type="RefSeq" id="WP_015327773.1">
    <property type="nucleotide sequence ID" value="NC_019978.1"/>
</dbReference>
<feature type="domain" description="IrrE N-terminal-like" evidence="1">
    <location>
        <begin position="31"/>
        <end position="140"/>
    </location>
</feature>
<dbReference type="STRING" id="748449.Halha_2177"/>
<evidence type="ECO:0000313" key="3">
    <source>
        <dbReference type="Proteomes" id="UP000010880"/>
    </source>
</evidence>
<reference evidence="3" key="1">
    <citation type="submission" date="2012-02" db="EMBL/GenBank/DDBJ databases">
        <title>The complete genome of Halobacteroides halobius DSM 5150.</title>
        <authorList>
            <person name="Lucas S."/>
            <person name="Copeland A."/>
            <person name="Lapidus A."/>
            <person name="Glavina del Rio T."/>
            <person name="Dalin E."/>
            <person name="Tice H."/>
            <person name="Bruce D."/>
            <person name="Goodwin L."/>
            <person name="Pitluck S."/>
            <person name="Peters L."/>
            <person name="Mikhailova N."/>
            <person name="Gu W."/>
            <person name="Kyrpides N."/>
            <person name="Mavromatis K."/>
            <person name="Ivanova N."/>
            <person name="Brettin T."/>
            <person name="Detter J.C."/>
            <person name="Han C."/>
            <person name="Larimer F."/>
            <person name="Land M."/>
            <person name="Hauser L."/>
            <person name="Markowitz V."/>
            <person name="Cheng J.-F."/>
            <person name="Hugenholtz P."/>
            <person name="Woyke T."/>
            <person name="Wu D."/>
            <person name="Tindall B."/>
            <person name="Pomrenke H."/>
            <person name="Brambilla E."/>
            <person name="Klenk H.-P."/>
            <person name="Eisen J.A."/>
        </authorList>
    </citation>
    <scope>NUCLEOTIDE SEQUENCE [LARGE SCALE GENOMIC DNA]</scope>
    <source>
        <strain evidence="3">ATCC 35273 / DSM 5150 / MD-1</strain>
    </source>
</reference>
<accession>L0KCF4</accession>
<sequence length="156" mass="17986">MKFKESELKANNFLQANNLTIPTNLNKAADILGVEIKYSDIDSNSAILYQGEYKDLIITSSQHPTGQQRFNIAHELAHLLLNHKYKTSCITNESNHPYKEYQADICASELLIPTSILHKEAQKCNYDLDKLAKLFKVTNQDLRTKLKFKEITDYFF</sequence>
<organism evidence="2 3">
    <name type="scientific">Halobacteroides halobius (strain ATCC 35273 / DSM 5150 / MD-1)</name>
    <dbReference type="NCBI Taxonomy" id="748449"/>
    <lineage>
        <taxon>Bacteria</taxon>
        <taxon>Bacillati</taxon>
        <taxon>Bacillota</taxon>
        <taxon>Clostridia</taxon>
        <taxon>Halanaerobiales</taxon>
        <taxon>Halobacteroidaceae</taxon>
        <taxon>Halobacteroides</taxon>
    </lineage>
</organism>
<gene>
    <name evidence="2" type="ordered locus">Halha_2177</name>
</gene>
<evidence type="ECO:0000259" key="1">
    <source>
        <dbReference type="Pfam" id="PF06114"/>
    </source>
</evidence>
<evidence type="ECO:0000313" key="2">
    <source>
        <dbReference type="EMBL" id="AGB42059.1"/>
    </source>
</evidence>
<name>L0KCF4_HALHC</name>
<dbReference type="HOGENOM" id="CLU_084682_2_0_9"/>
<keyword evidence="3" id="KW-1185">Reference proteome</keyword>
<dbReference type="Pfam" id="PF06114">
    <property type="entry name" value="Peptidase_M78"/>
    <property type="match status" value="1"/>
</dbReference>
<dbReference type="OrthoDB" id="9816277at2"/>
<dbReference type="InterPro" id="IPR052345">
    <property type="entry name" value="Rad_response_metalloprotease"/>
</dbReference>
<dbReference type="PANTHER" id="PTHR43236">
    <property type="entry name" value="ANTITOXIN HIGA1"/>
    <property type="match status" value="1"/>
</dbReference>
<dbReference type="EMBL" id="CP003359">
    <property type="protein sequence ID" value="AGB42059.1"/>
    <property type="molecule type" value="Genomic_DNA"/>
</dbReference>
<protein>
    <submittedName>
        <fullName evidence="2">Putative Zn peptidase</fullName>
    </submittedName>
</protein>
<dbReference type="InterPro" id="IPR010359">
    <property type="entry name" value="IrrE_HExxH"/>
</dbReference>
<dbReference type="PANTHER" id="PTHR43236:SF2">
    <property type="entry name" value="BLL0069 PROTEIN"/>
    <property type="match status" value="1"/>
</dbReference>
<dbReference type="Proteomes" id="UP000010880">
    <property type="component" value="Chromosome"/>
</dbReference>
<proteinExistence type="predicted"/>
<dbReference type="eggNOG" id="COG2856">
    <property type="taxonomic scope" value="Bacteria"/>
</dbReference>
<dbReference type="Gene3D" id="1.10.10.2910">
    <property type="match status" value="1"/>
</dbReference>
<dbReference type="KEGG" id="hhl:Halha_2177"/>
<dbReference type="AlphaFoldDB" id="L0KCF4"/>